<dbReference type="OrthoDB" id="4630416at2759"/>
<reference evidence="2" key="1">
    <citation type="journal article" date="2020" name="Stud. Mycol.">
        <title>101 Dothideomycetes genomes: a test case for predicting lifestyles and emergence of pathogens.</title>
        <authorList>
            <person name="Haridas S."/>
            <person name="Albert R."/>
            <person name="Binder M."/>
            <person name="Bloem J."/>
            <person name="Labutti K."/>
            <person name="Salamov A."/>
            <person name="Andreopoulos B."/>
            <person name="Baker S."/>
            <person name="Barry K."/>
            <person name="Bills G."/>
            <person name="Bluhm B."/>
            <person name="Cannon C."/>
            <person name="Castanera R."/>
            <person name="Culley D."/>
            <person name="Daum C."/>
            <person name="Ezra D."/>
            <person name="Gonzalez J."/>
            <person name="Henrissat B."/>
            <person name="Kuo A."/>
            <person name="Liang C."/>
            <person name="Lipzen A."/>
            <person name="Lutzoni F."/>
            <person name="Magnuson J."/>
            <person name="Mondo S."/>
            <person name="Nolan M."/>
            <person name="Ohm R."/>
            <person name="Pangilinan J."/>
            <person name="Park H.-J."/>
            <person name="Ramirez L."/>
            <person name="Alfaro M."/>
            <person name="Sun H."/>
            <person name="Tritt A."/>
            <person name="Yoshinaga Y."/>
            <person name="Zwiers L.-H."/>
            <person name="Turgeon B."/>
            <person name="Goodwin S."/>
            <person name="Spatafora J."/>
            <person name="Crous P."/>
            <person name="Grigoriev I."/>
        </authorList>
    </citation>
    <scope>NUCLEOTIDE SEQUENCE</scope>
    <source>
        <strain evidence="2">CBS 269.34</strain>
    </source>
</reference>
<dbReference type="EMBL" id="MU004187">
    <property type="protein sequence ID" value="KAF2496975.1"/>
    <property type="molecule type" value="Genomic_DNA"/>
</dbReference>
<evidence type="ECO:0000256" key="1">
    <source>
        <dbReference type="SAM" id="MobiDB-lite"/>
    </source>
</evidence>
<feature type="compositionally biased region" description="Basic and acidic residues" evidence="1">
    <location>
        <begin position="215"/>
        <end position="226"/>
    </location>
</feature>
<feature type="region of interest" description="Disordered" evidence="1">
    <location>
        <begin position="212"/>
        <end position="266"/>
    </location>
</feature>
<accession>A0A6A6QWZ5</accession>
<evidence type="ECO:0000313" key="2">
    <source>
        <dbReference type="EMBL" id="KAF2496975.1"/>
    </source>
</evidence>
<gene>
    <name evidence="2" type="ORF">BU16DRAFT_560283</name>
</gene>
<proteinExistence type="predicted"/>
<protein>
    <submittedName>
        <fullName evidence="2">Uncharacterized protein</fullName>
    </submittedName>
</protein>
<keyword evidence="3" id="KW-1185">Reference proteome</keyword>
<evidence type="ECO:0000313" key="3">
    <source>
        <dbReference type="Proteomes" id="UP000799750"/>
    </source>
</evidence>
<feature type="compositionally biased region" description="Basic and acidic residues" evidence="1">
    <location>
        <begin position="233"/>
        <end position="246"/>
    </location>
</feature>
<sequence length="266" mass="30554">MAFAGYQGPSQLAEVQVTHDGLRYTYSPGNGFRRLGYTFDGETITHYQRGRSIFVYKAASRHPRSWWRAQCAFRGVAEDGDDETLWRLKGLAPNVMMPELVRLEAEAKVKWDAERKAAARRKQYQDQREKDKKIAEKVAVLKADFDGAESSPYAVVYKKDWGLRNGGMLEAARSLGLMHKVIDWIAWEGDREWLIVGTSAIAVDDNIEALEQEEQDRRDAEEKAREEEEQAEEMERKAEREKDMKRHAAIAKASAKNRKWDVTGAW</sequence>
<dbReference type="Proteomes" id="UP000799750">
    <property type="component" value="Unassembled WGS sequence"/>
</dbReference>
<organism evidence="2 3">
    <name type="scientific">Lophium mytilinum</name>
    <dbReference type="NCBI Taxonomy" id="390894"/>
    <lineage>
        <taxon>Eukaryota</taxon>
        <taxon>Fungi</taxon>
        <taxon>Dikarya</taxon>
        <taxon>Ascomycota</taxon>
        <taxon>Pezizomycotina</taxon>
        <taxon>Dothideomycetes</taxon>
        <taxon>Pleosporomycetidae</taxon>
        <taxon>Mytilinidiales</taxon>
        <taxon>Mytilinidiaceae</taxon>
        <taxon>Lophium</taxon>
    </lineage>
</organism>
<name>A0A6A6QWZ5_9PEZI</name>
<dbReference type="AlphaFoldDB" id="A0A6A6QWZ5"/>